<protein>
    <submittedName>
        <fullName evidence="2">CACTA en-spm transposon protein</fullName>
    </submittedName>
</protein>
<accession>A0A5A7SNL8</accession>
<dbReference type="Proteomes" id="UP000321393">
    <property type="component" value="Unassembled WGS sequence"/>
</dbReference>
<evidence type="ECO:0000256" key="1">
    <source>
        <dbReference type="SAM" id="MobiDB-lite"/>
    </source>
</evidence>
<gene>
    <name evidence="2" type="ORF">E6C27_scaffold34G001240</name>
</gene>
<name>A0A5A7SNL8_CUCMM</name>
<dbReference type="AlphaFoldDB" id="A0A5A7SNL8"/>
<feature type="compositionally biased region" description="Polar residues" evidence="1">
    <location>
        <begin position="226"/>
        <end position="235"/>
    </location>
</feature>
<feature type="region of interest" description="Disordered" evidence="1">
    <location>
        <begin position="212"/>
        <end position="235"/>
    </location>
</feature>
<dbReference type="OrthoDB" id="1921870at2759"/>
<dbReference type="EMBL" id="SSTE01023063">
    <property type="protein sequence ID" value="KAA0025851.1"/>
    <property type="molecule type" value="Genomic_DNA"/>
</dbReference>
<evidence type="ECO:0000313" key="2">
    <source>
        <dbReference type="EMBL" id="KAA0025851.1"/>
    </source>
</evidence>
<evidence type="ECO:0000313" key="3">
    <source>
        <dbReference type="Proteomes" id="UP000321393"/>
    </source>
</evidence>
<comment type="caution">
    <text evidence="2">The sequence shown here is derived from an EMBL/GenBank/DDBJ whole genome shotgun (WGS) entry which is preliminary data.</text>
</comment>
<proteinExistence type="predicted"/>
<sequence length="235" mass="27336">MSWDRDKRVEADDVFRHPVGGVQRSIRHVPYAWAIDRRSGYKTKGMNNCHIKMEQATTNDNDEPRTISLFLNSLNETDVMSLEFVEDLDNPSEGTAQPSMTLTLRSRAQSRLLELERHVHANGRIPMSIVPGVEKLILPHAIRFSQTIGHFFVLDFNDQAINRFIEHEMLITFKEFKGDYHRHFKKHSDPEEARANQPRILVERAITNQAARQKQPFNHSSRSKLFLQQQHELAE</sequence>
<reference evidence="2 3" key="1">
    <citation type="submission" date="2019-08" db="EMBL/GenBank/DDBJ databases">
        <title>Draft genome sequences of two oriental melons (Cucumis melo L. var makuwa).</title>
        <authorList>
            <person name="Kwon S.-Y."/>
        </authorList>
    </citation>
    <scope>NUCLEOTIDE SEQUENCE [LARGE SCALE GENOMIC DNA]</scope>
    <source>
        <strain evidence="3">cv. SW 3</strain>
        <tissue evidence="2">Leaf</tissue>
    </source>
</reference>
<organism evidence="2 3">
    <name type="scientific">Cucumis melo var. makuwa</name>
    <name type="common">Oriental melon</name>
    <dbReference type="NCBI Taxonomy" id="1194695"/>
    <lineage>
        <taxon>Eukaryota</taxon>
        <taxon>Viridiplantae</taxon>
        <taxon>Streptophyta</taxon>
        <taxon>Embryophyta</taxon>
        <taxon>Tracheophyta</taxon>
        <taxon>Spermatophyta</taxon>
        <taxon>Magnoliopsida</taxon>
        <taxon>eudicotyledons</taxon>
        <taxon>Gunneridae</taxon>
        <taxon>Pentapetalae</taxon>
        <taxon>rosids</taxon>
        <taxon>fabids</taxon>
        <taxon>Cucurbitales</taxon>
        <taxon>Cucurbitaceae</taxon>
        <taxon>Benincaseae</taxon>
        <taxon>Cucumis</taxon>
    </lineage>
</organism>